<dbReference type="Proteomes" id="UP000178977">
    <property type="component" value="Unassembled WGS sequence"/>
</dbReference>
<evidence type="ECO:0000256" key="2">
    <source>
        <dbReference type="ARBA" id="ARBA00007663"/>
    </source>
</evidence>
<proteinExistence type="inferred from homology"/>
<dbReference type="PROSITE" id="PS51163">
    <property type="entry name" value="YRDC"/>
    <property type="match status" value="1"/>
</dbReference>
<dbReference type="GO" id="GO:0005737">
    <property type="term" value="C:cytoplasm"/>
    <property type="evidence" value="ECO:0007669"/>
    <property type="project" value="UniProtKB-SubCell"/>
</dbReference>
<name>A0A1G2LBJ0_9BACT</name>
<dbReference type="InterPro" id="IPR006070">
    <property type="entry name" value="Sua5-like_dom"/>
</dbReference>
<reference evidence="8 9" key="1">
    <citation type="journal article" date="2016" name="Nat. Commun.">
        <title>Thousands of microbial genomes shed light on interconnected biogeochemical processes in an aquifer system.</title>
        <authorList>
            <person name="Anantharaman K."/>
            <person name="Brown C.T."/>
            <person name="Hug L.A."/>
            <person name="Sharon I."/>
            <person name="Castelle C.J."/>
            <person name="Probst A.J."/>
            <person name="Thomas B.C."/>
            <person name="Singh A."/>
            <person name="Wilkins M.J."/>
            <person name="Karaoz U."/>
            <person name="Brodie E.L."/>
            <person name="Williams K.H."/>
            <person name="Hubbard S.S."/>
            <person name="Banfield J.F."/>
        </authorList>
    </citation>
    <scope>NUCLEOTIDE SEQUENCE [LARGE SCALE GENOMIC DNA]</scope>
</reference>
<dbReference type="GO" id="GO:0061710">
    <property type="term" value="F:L-threonylcarbamoyladenylate synthase"/>
    <property type="evidence" value="ECO:0007669"/>
    <property type="project" value="UniProtKB-EC"/>
</dbReference>
<dbReference type="STRING" id="1802281.A3A44_01135"/>
<dbReference type="InterPro" id="IPR050156">
    <property type="entry name" value="TC-AMP_synthase_SUA5"/>
</dbReference>
<evidence type="ECO:0000256" key="5">
    <source>
        <dbReference type="ARBA" id="ARBA00022679"/>
    </source>
</evidence>
<accession>A0A1G2LBJ0</accession>
<evidence type="ECO:0000256" key="6">
    <source>
        <dbReference type="ARBA" id="ARBA00048366"/>
    </source>
</evidence>
<evidence type="ECO:0000256" key="3">
    <source>
        <dbReference type="ARBA" id="ARBA00012584"/>
    </source>
</evidence>
<evidence type="ECO:0000259" key="7">
    <source>
        <dbReference type="PROSITE" id="PS51163"/>
    </source>
</evidence>
<gene>
    <name evidence="8" type="ORF">A3A44_01135</name>
</gene>
<comment type="catalytic activity">
    <reaction evidence="6">
        <text>L-threonine + hydrogencarbonate + ATP = L-threonylcarbamoyladenylate + diphosphate + H2O</text>
        <dbReference type="Rhea" id="RHEA:36407"/>
        <dbReference type="ChEBI" id="CHEBI:15377"/>
        <dbReference type="ChEBI" id="CHEBI:17544"/>
        <dbReference type="ChEBI" id="CHEBI:30616"/>
        <dbReference type="ChEBI" id="CHEBI:33019"/>
        <dbReference type="ChEBI" id="CHEBI:57926"/>
        <dbReference type="ChEBI" id="CHEBI:73682"/>
        <dbReference type="EC" id="2.7.7.87"/>
    </reaction>
</comment>
<comment type="subcellular location">
    <subcellularLocation>
        <location evidence="1">Cytoplasm</location>
    </subcellularLocation>
</comment>
<dbReference type="GO" id="GO:0000049">
    <property type="term" value="F:tRNA binding"/>
    <property type="evidence" value="ECO:0007669"/>
    <property type="project" value="TreeGrafter"/>
</dbReference>
<dbReference type="GO" id="GO:0003725">
    <property type="term" value="F:double-stranded RNA binding"/>
    <property type="evidence" value="ECO:0007669"/>
    <property type="project" value="InterPro"/>
</dbReference>
<feature type="domain" description="YrdC-like" evidence="7">
    <location>
        <begin position="12"/>
        <end position="201"/>
    </location>
</feature>
<keyword evidence="4" id="KW-0963">Cytoplasm</keyword>
<dbReference type="Pfam" id="PF01300">
    <property type="entry name" value="Sua5_yciO_yrdC"/>
    <property type="match status" value="1"/>
</dbReference>
<organism evidence="8 9">
    <name type="scientific">Candidatus Sungbacteria bacterium RIFCSPLOWO2_01_FULL_60_25</name>
    <dbReference type="NCBI Taxonomy" id="1802281"/>
    <lineage>
        <taxon>Bacteria</taxon>
        <taxon>Candidatus Sungiibacteriota</taxon>
    </lineage>
</organism>
<dbReference type="GO" id="GO:0006450">
    <property type="term" value="P:regulation of translational fidelity"/>
    <property type="evidence" value="ECO:0007669"/>
    <property type="project" value="TreeGrafter"/>
</dbReference>
<dbReference type="PANTHER" id="PTHR17490">
    <property type="entry name" value="SUA5"/>
    <property type="match status" value="1"/>
</dbReference>
<evidence type="ECO:0000256" key="4">
    <source>
        <dbReference type="ARBA" id="ARBA00022490"/>
    </source>
</evidence>
<evidence type="ECO:0000313" key="8">
    <source>
        <dbReference type="EMBL" id="OHA09006.1"/>
    </source>
</evidence>
<dbReference type="InterPro" id="IPR017945">
    <property type="entry name" value="DHBP_synth_RibB-like_a/b_dom"/>
</dbReference>
<dbReference type="NCBIfam" id="TIGR00057">
    <property type="entry name" value="L-threonylcarbamoyladenylate synthase"/>
    <property type="match status" value="1"/>
</dbReference>
<dbReference type="AlphaFoldDB" id="A0A1G2LBJ0"/>
<dbReference type="SUPFAM" id="SSF55821">
    <property type="entry name" value="YrdC/RibB"/>
    <property type="match status" value="1"/>
</dbReference>
<dbReference type="EC" id="2.7.7.87" evidence="3"/>
<comment type="similarity">
    <text evidence="2">Belongs to the SUA5 family.</text>
</comment>
<keyword evidence="5" id="KW-0808">Transferase</keyword>
<evidence type="ECO:0000313" key="9">
    <source>
        <dbReference type="Proteomes" id="UP000178977"/>
    </source>
</evidence>
<dbReference type="Gene3D" id="3.90.870.10">
    <property type="entry name" value="DHBP synthase"/>
    <property type="match status" value="1"/>
</dbReference>
<dbReference type="PANTHER" id="PTHR17490:SF10">
    <property type="entry name" value="THREONYLCARBAMOYL-AMP SYNTHASE"/>
    <property type="match status" value="1"/>
</dbReference>
<sequence>MNILHLTENNQSAVVDHVVNLLQRGGVVAVPTDTVYGLVADATRESAVKKIFRIKARSYQKALPVFVRDAAMAKHYAFIDAKVMKLLEELWPGKTTVVLRKKDAMPDGVTGGMKTVGFRISDHPFIRALTAAYPHPLAETSANLSGSEPAQSPSEVQNTFHRHIPEPDLLVDGGRIASAGPSTVLDLTMPSNPKILRMGAITKGELDKILAAN</sequence>
<comment type="caution">
    <text evidence="8">The sequence shown here is derived from an EMBL/GenBank/DDBJ whole genome shotgun (WGS) entry which is preliminary data.</text>
</comment>
<dbReference type="EMBL" id="MHQT01000032">
    <property type="protein sequence ID" value="OHA09006.1"/>
    <property type="molecule type" value="Genomic_DNA"/>
</dbReference>
<evidence type="ECO:0000256" key="1">
    <source>
        <dbReference type="ARBA" id="ARBA00004496"/>
    </source>
</evidence>
<protein>
    <recommendedName>
        <fullName evidence="3">L-threonylcarbamoyladenylate synthase</fullName>
        <ecNumber evidence="3">2.7.7.87</ecNumber>
    </recommendedName>
</protein>